<dbReference type="Gene3D" id="3.20.20.140">
    <property type="entry name" value="Metal-dependent hydrolases"/>
    <property type="match status" value="1"/>
</dbReference>
<sequence>MKLSRVILPLLLTTSVLLTIAAFVPQALPSQSLTSVLQRQKAPRTLLGAATAGEGTPQPPKEVTLLKDLRNLRDLKVVDMHQHFGSFEDMGELGKKHLTEEIPVLPDFLKKFLLKTSSKFTAAPYGSFLGMKQQNGFARIDVGVMLSVYAPKTWGIASQESLIKHLEDPRNIRDGHPQFVGFSGVNMTDWDNSKEIAIANLSKTLEHPLVVGIKLAFIHNNFALDDRRYDPIYQTAAKYGVPVYHHIGSTPLQKLSDKTEAEREKFRRTYLVEFLEPAIQRYQNVTFILGHMGFDFNDEGDDRLPEVIEMAERYPNVLLEISAFGSCKFDQCGSYLDWVFQKVKQKGVLDRVVYGSDMSGLPLVYALYKRGVIKSMKRVNYTVAEAEQVMSKNLIRHFKIDPLKPFPHKET</sequence>
<comment type="similarity">
    <text evidence="2">Belongs to the metallo-dependent hydrolases superfamily.</text>
</comment>
<keyword evidence="1 2" id="KW-0456">Lyase</keyword>
<reference evidence="4 5" key="1">
    <citation type="submission" date="2014-11" db="EMBL/GenBank/DDBJ databases">
        <authorList>
            <person name="Zhu J."/>
            <person name="Qi W."/>
            <person name="Song R."/>
        </authorList>
    </citation>
    <scope>NUCLEOTIDE SEQUENCE [LARGE SCALE GENOMIC DNA]</scope>
</reference>
<protein>
    <recommendedName>
        <fullName evidence="3">Amidohydrolase-related domain-containing protein</fullName>
    </recommendedName>
</protein>
<dbReference type="InterPro" id="IPR032466">
    <property type="entry name" value="Metal_Hydrolase"/>
</dbReference>
<dbReference type="GO" id="GO:0016831">
    <property type="term" value="F:carboxy-lyase activity"/>
    <property type="evidence" value="ECO:0007669"/>
    <property type="project" value="UniProtKB-KW"/>
</dbReference>
<dbReference type="GO" id="GO:0005737">
    <property type="term" value="C:cytoplasm"/>
    <property type="evidence" value="ECO:0007669"/>
    <property type="project" value="TreeGrafter"/>
</dbReference>
<evidence type="ECO:0000259" key="3">
    <source>
        <dbReference type="Pfam" id="PF04909"/>
    </source>
</evidence>
<dbReference type="Proteomes" id="UP000041254">
    <property type="component" value="Unassembled WGS sequence"/>
</dbReference>
<dbReference type="EMBL" id="CDMY01000921">
    <property type="protein sequence ID" value="CEM37017.1"/>
    <property type="molecule type" value="Genomic_DNA"/>
</dbReference>
<keyword evidence="2" id="KW-0210">Decarboxylase</keyword>
<dbReference type="Pfam" id="PF04909">
    <property type="entry name" value="Amidohydro_2"/>
    <property type="match status" value="1"/>
</dbReference>
<accession>A0A0G4H0F1</accession>
<organism evidence="4 5">
    <name type="scientific">Vitrella brassicaformis (strain CCMP3155)</name>
    <dbReference type="NCBI Taxonomy" id="1169540"/>
    <lineage>
        <taxon>Eukaryota</taxon>
        <taxon>Sar</taxon>
        <taxon>Alveolata</taxon>
        <taxon>Colpodellida</taxon>
        <taxon>Vitrellaceae</taxon>
        <taxon>Vitrella</taxon>
    </lineage>
</organism>
<dbReference type="PANTHER" id="PTHR21240:SF28">
    <property type="entry name" value="ISO-OROTATE DECARBOXYLASE (EUROFUNG)"/>
    <property type="match status" value="1"/>
</dbReference>
<feature type="domain" description="Amidohydrolase-related" evidence="3">
    <location>
        <begin position="194"/>
        <end position="393"/>
    </location>
</feature>
<dbReference type="SUPFAM" id="SSF51556">
    <property type="entry name" value="Metallo-dependent hydrolases"/>
    <property type="match status" value="1"/>
</dbReference>
<keyword evidence="5" id="KW-1185">Reference proteome</keyword>
<dbReference type="GO" id="GO:0016787">
    <property type="term" value="F:hydrolase activity"/>
    <property type="evidence" value="ECO:0007669"/>
    <property type="project" value="InterPro"/>
</dbReference>
<dbReference type="AlphaFoldDB" id="A0A0G4H0F1"/>
<dbReference type="InterPro" id="IPR006680">
    <property type="entry name" value="Amidohydro-rel"/>
</dbReference>
<dbReference type="InterPro" id="IPR032465">
    <property type="entry name" value="ACMSD"/>
</dbReference>
<evidence type="ECO:0000256" key="2">
    <source>
        <dbReference type="RuleBase" id="RU366045"/>
    </source>
</evidence>
<dbReference type="VEuPathDB" id="CryptoDB:Vbra_23248"/>
<proteinExistence type="inferred from homology"/>
<evidence type="ECO:0000256" key="1">
    <source>
        <dbReference type="ARBA" id="ARBA00023239"/>
    </source>
</evidence>
<name>A0A0G4H0F1_VITBC</name>
<dbReference type="GO" id="GO:0019748">
    <property type="term" value="P:secondary metabolic process"/>
    <property type="evidence" value="ECO:0007669"/>
    <property type="project" value="TreeGrafter"/>
</dbReference>
<gene>
    <name evidence="4" type="ORF">Vbra_23248</name>
</gene>
<evidence type="ECO:0000313" key="4">
    <source>
        <dbReference type="EMBL" id="CEM37017.1"/>
    </source>
</evidence>
<evidence type="ECO:0000313" key="5">
    <source>
        <dbReference type="Proteomes" id="UP000041254"/>
    </source>
</evidence>
<dbReference type="InParanoid" id="A0A0G4H0F1"/>
<dbReference type="PANTHER" id="PTHR21240">
    <property type="entry name" value="2-AMINO-3-CARBOXYLMUCONATE-6-SEMIALDEHYDE DECARBOXYLASE"/>
    <property type="match status" value="1"/>
</dbReference>